<gene>
    <name evidence="2" type="ORF">AXF42_Ash017891</name>
</gene>
<feature type="domain" description="Helitron helicase-like" evidence="1">
    <location>
        <begin position="2"/>
        <end position="149"/>
    </location>
</feature>
<evidence type="ECO:0000313" key="2">
    <source>
        <dbReference type="EMBL" id="PKA60485.1"/>
    </source>
</evidence>
<organism evidence="2 3">
    <name type="scientific">Apostasia shenzhenica</name>
    <dbReference type="NCBI Taxonomy" id="1088818"/>
    <lineage>
        <taxon>Eukaryota</taxon>
        <taxon>Viridiplantae</taxon>
        <taxon>Streptophyta</taxon>
        <taxon>Embryophyta</taxon>
        <taxon>Tracheophyta</taxon>
        <taxon>Spermatophyta</taxon>
        <taxon>Magnoliopsida</taxon>
        <taxon>Liliopsida</taxon>
        <taxon>Asparagales</taxon>
        <taxon>Orchidaceae</taxon>
        <taxon>Apostasioideae</taxon>
        <taxon>Apostasia</taxon>
    </lineage>
</organism>
<dbReference type="PANTHER" id="PTHR45786">
    <property type="entry name" value="DNA BINDING PROTEIN-LIKE"/>
    <property type="match status" value="1"/>
</dbReference>
<dbReference type="Proteomes" id="UP000236161">
    <property type="component" value="Unassembled WGS sequence"/>
</dbReference>
<sequence length="169" mass="19658">MESGRLDFYRKQQQKLRADLYQGVVDSIALGKRNASKIGKRIVLLADFIGSPRDMQKRYLDALSLVQHFGKPYIFLTMTYNPAWNEIVSELQTNELAQNRPDLTSRIFRAKLIELKELIVKKKFFGAVAAYVYVVEFQKRGLSYVHFLIILKESYKITNIDSYDDYMSA</sequence>
<proteinExistence type="predicted"/>
<dbReference type="Pfam" id="PF14214">
    <property type="entry name" value="Helitron_like_N"/>
    <property type="match status" value="1"/>
</dbReference>
<protein>
    <recommendedName>
        <fullName evidence="1">Helitron helicase-like domain-containing protein</fullName>
    </recommendedName>
</protein>
<reference evidence="2 3" key="1">
    <citation type="journal article" date="2017" name="Nature">
        <title>The Apostasia genome and the evolution of orchids.</title>
        <authorList>
            <person name="Zhang G.Q."/>
            <person name="Liu K.W."/>
            <person name="Li Z."/>
            <person name="Lohaus R."/>
            <person name="Hsiao Y.Y."/>
            <person name="Niu S.C."/>
            <person name="Wang J.Y."/>
            <person name="Lin Y.C."/>
            <person name="Xu Q."/>
            <person name="Chen L.J."/>
            <person name="Yoshida K."/>
            <person name="Fujiwara S."/>
            <person name="Wang Z.W."/>
            <person name="Zhang Y.Q."/>
            <person name="Mitsuda N."/>
            <person name="Wang M."/>
            <person name="Liu G.H."/>
            <person name="Pecoraro L."/>
            <person name="Huang H.X."/>
            <person name="Xiao X.J."/>
            <person name="Lin M."/>
            <person name="Wu X.Y."/>
            <person name="Wu W.L."/>
            <person name="Chen Y.Y."/>
            <person name="Chang S.B."/>
            <person name="Sakamoto S."/>
            <person name="Ohme-Takagi M."/>
            <person name="Yagi M."/>
            <person name="Zeng S.J."/>
            <person name="Shen C.Y."/>
            <person name="Yeh C.M."/>
            <person name="Luo Y.B."/>
            <person name="Tsai W.C."/>
            <person name="Van de Peer Y."/>
            <person name="Liu Z.J."/>
        </authorList>
    </citation>
    <scope>NUCLEOTIDE SEQUENCE [LARGE SCALE GENOMIC DNA]</scope>
    <source>
        <strain evidence="3">cv. Shenzhen</strain>
        <tissue evidence="2">Stem</tissue>
    </source>
</reference>
<dbReference type="AlphaFoldDB" id="A0A2I0AY71"/>
<accession>A0A2I0AY71</accession>
<name>A0A2I0AY71_9ASPA</name>
<keyword evidence="3" id="KW-1185">Reference proteome</keyword>
<dbReference type="OrthoDB" id="7692063at2759"/>
<dbReference type="PANTHER" id="PTHR45786:SF78">
    <property type="entry name" value="ATP-DEPENDENT DNA HELICASE"/>
    <property type="match status" value="1"/>
</dbReference>
<dbReference type="EMBL" id="KZ451937">
    <property type="protein sequence ID" value="PKA60485.1"/>
    <property type="molecule type" value="Genomic_DNA"/>
</dbReference>
<evidence type="ECO:0000313" key="3">
    <source>
        <dbReference type="Proteomes" id="UP000236161"/>
    </source>
</evidence>
<dbReference type="InterPro" id="IPR025476">
    <property type="entry name" value="Helitron_helicase-like"/>
</dbReference>
<evidence type="ECO:0000259" key="1">
    <source>
        <dbReference type="Pfam" id="PF14214"/>
    </source>
</evidence>
<dbReference type="STRING" id="1088818.A0A2I0AY71"/>